<protein>
    <submittedName>
        <fullName evidence="1">Uncharacterized protein</fullName>
    </submittedName>
</protein>
<organism evidence="1 2">
    <name type="scientific">Clonorchis sinensis</name>
    <name type="common">Chinese liver fluke</name>
    <dbReference type="NCBI Taxonomy" id="79923"/>
    <lineage>
        <taxon>Eukaryota</taxon>
        <taxon>Metazoa</taxon>
        <taxon>Spiralia</taxon>
        <taxon>Lophotrochozoa</taxon>
        <taxon>Platyhelminthes</taxon>
        <taxon>Trematoda</taxon>
        <taxon>Digenea</taxon>
        <taxon>Opisthorchiida</taxon>
        <taxon>Opisthorchiata</taxon>
        <taxon>Opisthorchiidae</taxon>
        <taxon>Clonorchis</taxon>
    </lineage>
</organism>
<keyword evidence="2" id="KW-1185">Reference proteome</keyword>
<dbReference type="Proteomes" id="UP000286415">
    <property type="component" value="Unassembled WGS sequence"/>
</dbReference>
<dbReference type="AlphaFoldDB" id="A0A3R7H236"/>
<sequence>MCPLRAHSGSRAVVSVVTVSPGWPSARLNTECTCCLGGREMHVYFFDLAPAHDEVGRHSAAWAYSYGTASPHDCSAAQQADAWPHYFGKLILRNRSISSLLKIPDKSTVCE</sequence>
<name>A0A3R7H236_CLOSI</name>
<dbReference type="InParanoid" id="A0A3R7H236"/>
<comment type="caution">
    <text evidence="1">The sequence shown here is derived from an EMBL/GenBank/DDBJ whole genome shotgun (WGS) entry which is preliminary data.</text>
</comment>
<gene>
    <name evidence="1" type="ORF">CSKR_113320</name>
</gene>
<proteinExistence type="predicted"/>
<evidence type="ECO:0000313" key="2">
    <source>
        <dbReference type="Proteomes" id="UP000286415"/>
    </source>
</evidence>
<dbReference type="EMBL" id="NIRI02000010">
    <property type="protein sequence ID" value="KAG5453794.1"/>
    <property type="molecule type" value="Genomic_DNA"/>
</dbReference>
<evidence type="ECO:0000313" key="1">
    <source>
        <dbReference type="EMBL" id="KAG5453794.1"/>
    </source>
</evidence>
<accession>A0A3R7H236</accession>
<reference evidence="1 2" key="2">
    <citation type="journal article" date="2021" name="Genomics">
        <title>High-quality reference genome for Clonorchis sinensis.</title>
        <authorList>
            <person name="Young N.D."/>
            <person name="Stroehlein A.J."/>
            <person name="Kinkar L."/>
            <person name="Wang T."/>
            <person name="Sohn W.M."/>
            <person name="Chang B.C.H."/>
            <person name="Kaur P."/>
            <person name="Weisz D."/>
            <person name="Dudchenko O."/>
            <person name="Aiden E.L."/>
            <person name="Korhonen P.K."/>
            <person name="Gasser R.B."/>
        </authorList>
    </citation>
    <scope>NUCLEOTIDE SEQUENCE [LARGE SCALE GENOMIC DNA]</scope>
    <source>
        <strain evidence="1">Cs-k2</strain>
    </source>
</reference>
<reference evidence="1 2" key="1">
    <citation type="journal article" date="2018" name="Biotechnol. Adv.">
        <title>Improved genomic resources and new bioinformatic workflow for the carcinogenic parasite Clonorchis sinensis: Biotechnological implications.</title>
        <authorList>
            <person name="Wang D."/>
            <person name="Korhonen P.K."/>
            <person name="Gasser R.B."/>
            <person name="Young N.D."/>
        </authorList>
    </citation>
    <scope>NUCLEOTIDE SEQUENCE [LARGE SCALE GENOMIC DNA]</scope>
    <source>
        <strain evidence="1">Cs-k2</strain>
    </source>
</reference>